<protein>
    <submittedName>
        <fullName evidence="4">LamG domain-containing protein</fullName>
    </submittedName>
</protein>
<sequence length="271" mass="29722">MTPKTKYFFSILIVSIFSGITPLYAGPVTDGLVGYWQLNGNGEDATTSNFDGVLSGGASYVYSDAVFQESLHVSGGSYFQVPSNSLLNLTDEITISLWIKPNSLSSYQSLVAKWANTSSGQPASERSYLFYIKDSNLLPFVQTGGIISSYESSPVLTQGEWQQVTMTYSSSDESLKAYLNGSYLGEQYVTGLMSSTNTMPLLFGAFSYSGGAYSFSGYIDEVKIFDRALTQPEINEDYQYVLNGMQTPVPEPLSLVLLSIASLFLRIKKRM</sequence>
<name>A0A3A4R1U9_9BACT</name>
<evidence type="ECO:0000313" key="4">
    <source>
        <dbReference type="EMBL" id="RJP60090.1"/>
    </source>
</evidence>
<dbReference type="EMBL" id="QZJZ01000035">
    <property type="protein sequence ID" value="RJP60090.1"/>
    <property type="molecule type" value="Genomic_DNA"/>
</dbReference>
<keyword evidence="2" id="KW-1015">Disulfide bond</keyword>
<keyword evidence="1" id="KW-0732">Signal</keyword>
<dbReference type="SUPFAM" id="SSF49899">
    <property type="entry name" value="Concanavalin A-like lectins/glucanases"/>
    <property type="match status" value="1"/>
</dbReference>
<evidence type="ECO:0000259" key="3">
    <source>
        <dbReference type="SMART" id="SM00560"/>
    </source>
</evidence>
<dbReference type="PANTHER" id="PTHR47635">
    <property type="entry name" value="CUB DOMAIN-CONTAINING PROTEIN"/>
    <property type="match status" value="1"/>
</dbReference>
<evidence type="ECO:0000256" key="2">
    <source>
        <dbReference type="ARBA" id="ARBA00023157"/>
    </source>
</evidence>
<organism evidence="4 5">
    <name type="scientific">Candidatus Auribacter fodinae</name>
    <dbReference type="NCBI Taxonomy" id="2093366"/>
    <lineage>
        <taxon>Bacteria</taxon>
        <taxon>Pseudomonadati</taxon>
        <taxon>Candidatus Auribacterota</taxon>
        <taxon>Candidatus Auribacteria</taxon>
        <taxon>Candidatus Auribacterales</taxon>
        <taxon>Candidatus Auribacteraceae</taxon>
        <taxon>Candidatus Auribacter</taxon>
    </lineage>
</organism>
<feature type="domain" description="LamG-like jellyroll fold" evidence="3">
    <location>
        <begin position="91"/>
        <end position="232"/>
    </location>
</feature>
<evidence type="ECO:0000256" key="1">
    <source>
        <dbReference type="ARBA" id="ARBA00022729"/>
    </source>
</evidence>
<comment type="caution">
    <text evidence="4">The sequence shown here is derived from an EMBL/GenBank/DDBJ whole genome shotgun (WGS) entry which is preliminary data.</text>
</comment>
<dbReference type="Pfam" id="PF13385">
    <property type="entry name" value="Laminin_G_3"/>
    <property type="match status" value="1"/>
</dbReference>
<evidence type="ECO:0000313" key="5">
    <source>
        <dbReference type="Proteomes" id="UP000266426"/>
    </source>
</evidence>
<proteinExistence type="predicted"/>
<dbReference type="PANTHER" id="PTHR47635:SF2">
    <property type="entry name" value="LAMG-LIKE JELLYROLL FOLD DOMAIN-CONTAINING PROTEIN"/>
    <property type="match status" value="1"/>
</dbReference>
<gene>
    <name evidence="4" type="ORF">C4541_04800</name>
</gene>
<accession>A0A3A4R1U9</accession>
<dbReference type="Gene3D" id="2.60.120.200">
    <property type="match status" value="1"/>
</dbReference>
<reference evidence="4 5" key="1">
    <citation type="journal article" date="2017" name="ISME J.">
        <title>Energy and carbon metabolisms in a deep terrestrial subsurface fluid microbial community.</title>
        <authorList>
            <person name="Momper L."/>
            <person name="Jungbluth S.P."/>
            <person name="Lee M.D."/>
            <person name="Amend J.P."/>
        </authorList>
    </citation>
    <scope>NUCLEOTIDE SEQUENCE [LARGE SCALE GENOMIC DNA]</scope>
    <source>
        <strain evidence="4">SURF_26</strain>
    </source>
</reference>
<dbReference type="AlphaFoldDB" id="A0A3A4R1U9"/>
<dbReference type="InterPro" id="IPR006558">
    <property type="entry name" value="LamG-like"/>
</dbReference>
<dbReference type="InterPro" id="IPR013320">
    <property type="entry name" value="ConA-like_dom_sf"/>
</dbReference>
<dbReference type="SMART" id="SM00560">
    <property type="entry name" value="LamGL"/>
    <property type="match status" value="1"/>
</dbReference>
<dbReference type="Proteomes" id="UP000266426">
    <property type="component" value="Unassembled WGS sequence"/>
</dbReference>